<gene>
    <name evidence="1" type="ORF">ABT58_16620</name>
</gene>
<evidence type="ECO:0000313" key="1">
    <source>
        <dbReference type="EMBL" id="KLU99579.1"/>
    </source>
</evidence>
<name>A0A0J1GIR0_9GAMM</name>
<dbReference type="EMBL" id="LDOV01000030">
    <property type="protein sequence ID" value="KLU99579.1"/>
    <property type="molecule type" value="Genomic_DNA"/>
</dbReference>
<reference evidence="1 2" key="1">
    <citation type="submission" date="2015-05" db="EMBL/GenBank/DDBJ databases">
        <title>Photobacterium galathea sp. nov.</title>
        <authorList>
            <person name="Machado H."/>
            <person name="Gram L."/>
        </authorList>
    </citation>
    <scope>NUCLEOTIDE SEQUENCE [LARGE SCALE GENOMIC DNA]</scope>
    <source>
        <strain evidence="1 2">DSM 25995</strain>
    </source>
</reference>
<accession>A0A0J1GIR0</accession>
<dbReference type="AlphaFoldDB" id="A0A0J1GIR0"/>
<proteinExistence type="predicted"/>
<dbReference type="Proteomes" id="UP000036426">
    <property type="component" value="Unassembled WGS sequence"/>
</dbReference>
<sequence>MESYVDGEFSGFEGETVLKLANGQIWQQSEYWYHYHYSYSPKVIVFQSNGQYKIQVEGIEKSVGVTRIK</sequence>
<dbReference type="PATRIC" id="fig|754436.4.peg.3520"/>
<comment type="caution">
    <text evidence="1">The sequence shown here is derived from an EMBL/GenBank/DDBJ whole genome shotgun (WGS) entry which is preliminary data.</text>
</comment>
<protein>
    <submittedName>
        <fullName evidence="1">Uncharacterized protein</fullName>
    </submittedName>
</protein>
<keyword evidence="2" id="KW-1185">Reference proteome</keyword>
<organism evidence="1 2">
    <name type="scientific">Photobacterium aphoticum</name>
    <dbReference type="NCBI Taxonomy" id="754436"/>
    <lineage>
        <taxon>Bacteria</taxon>
        <taxon>Pseudomonadati</taxon>
        <taxon>Pseudomonadota</taxon>
        <taxon>Gammaproteobacteria</taxon>
        <taxon>Vibrionales</taxon>
        <taxon>Vibrionaceae</taxon>
        <taxon>Photobacterium</taxon>
    </lineage>
</organism>
<evidence type="ECO:0000313" key="2">
    <source>
        <dbReference type="Proteomes" id="UP000036426"/>
    </source>
</evidence>